<sequence>MAEKVQNFQVAKKAMKAYTDAYKKLSSNQDKNEAAKTLQNFIVIFNQIDEKHPIDTWKERRFGMLSTSWENLLYSR</sequence>
<protein>
    <submittedName>
        <fullName evidence="1">Uncharacterized protein</fullName>
    </submittedName>
</protein>
<dbReference type="RefSeq" id="WP_252864918.1">
    <property type="nucleotide sequence ID" value="NZ_UARG01000019.1"/>
</dbReference>
<gene>
    <name evidence="1" type="ORF">NCTC11546_02495</name>
</gene>
<organism evidence="1 2">
    <name type="scientific">Capnocytophaga ochracea</name>
    <dbReference type="NCBI Taxonomy" id="1018"/>
    <lineage>
        <taxon>Bacteria</taxon>
        <taxon>Pseudomonadati</taxon>
        <taxon>Bacteroidota</taxon>
        <taxon>Flavobacteriia</taxon>
        <taxon>Flavobacteriales</taxon>
        <taxon>Flavobacteriaceae</taxon>
        <taxon>Capnocytophaga</taxon>
    </lineage>
</organism>
<name>A0A2X2T590_CAPOC</name>
<dbReference type="Proteomes" id="UP000249891">
    <property type="component" value="Unassembled WGS sequence"/>
</dbReference>
<dbReference type="EMBL" id="UARG01000019">
    <property type="protein sequence ID" value="SQA94325.1"/>
    <property type="molecule type" value="Genomic_DNA"/>
</dbReference>
<proteinExistence type="predicted"/>
<evidence type="ECO:0000313" key="2">
    <source>
        <dbReference type="Proteomes" id="UP000249891"/>
    </source>
</evidence>
<dbReference type="AlphaFoldDB" id="A0A2X2T590"/>
<accession>A0A2X2T590</accession>
<evidence type="ECO:0000313" key="1">
    <source>
        <dbReference type="EMBL" id="SQA94325.1"/>
    </source>
</evidence>
<reference evidence="1 2" key="1">
    <citation type="submission" date="2018-06" db="EMBL/GenBank/DDBJ databases">
        <authorList>
            <consortium name="Pathogen Informatics"/>
            <person name="Doyle S."/>
        </authorList>
    </citation>
    <scope>NUCLEOTIDE SEQUENCE [LARGE SCALE GENOMIC DNA]</scope>
    <source>
        <strain evidence="1 2">NCTC11546</strain>
    </source>
</reference>